<feature type="transmembrane region" description="Helical" evidence="1">
    <location>
        <begin position="252"/>
        <end position="271"/>
    </location>
</feature>
<dbReference type="OrthoDB" id="181905at2"/>
<evidence type="ECO:0000313" key="2">
    <source>
        <dbReference type="EMBL" id="AUH66765.1"/>
    </source>
</evidence>
<evidence type="ECO:0000256" key="1">
    <source>
        <dbReference type="SAM" id="Phobius"/>
    </source>
</evidence>
<feature type="transmembrane region" description="Helical" evidence="1">
    <location>
        <begin position="278"/>
        <end position="298"/>
    </location>
</feature>
<dbReference type="RefSeq" id="WP_101754729.1">
    <property type="nucleotide sequence ID" value="NZ_CP025432.1"/>
</dbReference>
<feature type="transmembrane region" description="Helical" evidence="1">
    <location>
        <begin position="216"/>
        <end position="240"/>
    </location>
</feature>
<accession>A0A2H5F5F2</accession>
<dbReference type="AlphaFoldDB" id="A0A2H5F5F2"/>
<gene>
    <name evidence="2" type="ORF">CX676_20925</name>
</gene>
<dbReference type="Proteomes" id="UP000234530">
    <property type="component" value="Plasmid pPZ02"/>
</dbReference>
<feature type="transmembrane region" description="Helical" evidence="1">
    <location>
        <begin position="304"/>
        <end position="323"/>
    </location>
</feature>
<feature type="transmembrane region" description="Helical" evidence="1">
    <location>
        <begin position="173"/>
        <end position="195"/>
    </location>
</feature>
<keyword evidence="1" id="KW-0812">Transmembrane</keyword>
<evidence type="ECO:0000313" key="3">
    <source>
        <dbReference type="Proteomes" id="UP000234530"/>
    </source>
</evidence>
<dbReference type="InterPro" id="IPR036259">
    <property type="entry name" value="MFS_trans_sf"/>
</dbReference>
<protein>
    <submittedName>
        <fullName evidence="2">MFS transporter</fullName>
    </submittedName>
</protein>
<geneLocation type="plasmid" evidence="3">
    <name>ppz02</name>
</geneLocation>
<dbReference type="EMBL" id="CP025432">
    <property type="protein sequence ID" value="AUH66765.1"/>
    <property type="molecule type" value="Genomic_DNA"/>
</dbReference>
<name>A0A2H5F5F2_9RHOB</name>
<organism evidence="2 3">
    <name type="scientific">Paracoccus zhejiangensis</name>
    <dbReference type="NCBI Taxonomy" id="1077935"/>
    <lineage>
        <taxon>Bacteria</taxon>
        <taxon>Pseudomonadati</taxon>
        <taxon>Pseudomonadota</taxon>
        <taxon>Alphaproteobacteria</taxon>
        <taxon>Rhodobacterales</taxon>
        <taxon>Paracoccaceae</taxon>
        <taxon>Paracoccus</taxon>
    </lineage>
</organism>
<keyword evidence="2" id="KW-0614">Plasmid</keyword>
<keyword evidence="1" id="KW-1133">Transmembrane helix</keyword>
<feature type="transmembrane region" description="Helical" evidence="1">
    <location>
        <begin position="147"/>
        <end position="167"/>
    </location>
</feature>
<dbReference type="KEGG" id="pzh:CX676_20925"/>
<feature type="transmembrane region" description="Helical" evidence="1">
    <location>
        <begin position="77"/>
        <end position="96"/>
    </location>
</feature>
<dbReference type="Gene3D" id="1.20.1250.20">
    <property type="entry name" value="MFS general substrate transporter like domains"/>
    <property type="match status" value="1"/>
</dbReference>
<reference evidence="2 3" key="1">
    <citation type="journal article" date="2013" name="Antonie Van Leeuwenhoek">
        <title>Paracoccus zhejiangensis sp. nov., isolated from activated sludge in wastewater-treatment system.</title>
        <authorList>
            <person name="Wu Z.G."/>
            <person name="Zhang D.F."/>
            <person name="Liu Y.L."/>
            <person name="Wang F."/>
            <person name="Jiang X."/>
            <person name="Li C."/>
            <person name="Li S.P."/>
            <person name="Hong Q."/>
            <person name="Li W.J."/>
        </authorList>
    </citation>
    <scope>NUCLEOTIDE SEQUENCE [LARGE SCALE GENOMIC DNA]</scope>
    <source>
        <strain evidence="2 3">J6</strain>
        <plasmid evidence="3">Plasmid ppz02</plasmid>
    </source>
</reference>
<keyword evidence="1" id="KW-0472">Membrane</keyword>
<dbReference type="SUPFAM" id="SSF103473">
    <property type="entry name" value="MFS general substrate transporter"/>
    <property type="match status" value="1"/>
</dbReference>
<feature type="transmembrane region" description="Helical" evidence="1">
    <location>
        <begin position="387"/>
        <end position="408"/>
    </location>
</feature>
<proteinExistence type="predicted"/>
<feature type="transmembrane region" description="Helical" evidence="1">
    <location>
        <begin position="102"/>
        <end position="126"/>
    </location>
</feature>
<feature type="transmembrane region" description="Helical" evidence="1">
    <location>
        <begin position="42"/>
        <end position="65"/>
    </location>
</feature>
<dbReference type="Pfam" id="PF13347">
    <property type="entry name" value="MFS_2"/>
    <property type="match status" value="2"/>
</dbReference>
<feature type="transmembrane region" description="Helical" evidence="1">
    <location>
        <begin position="12"/>
        <end position="30"/>
    </location>
</feature>
<feature type="transmembrane region" description="Helical" evidence="1">
    <location>
        <begin position="344"/>
        <end position="367"/>
    </location>
</feature>
<sequence>MPEIAPSRREVAAYGVLALPLAFGGLPLYIHAPDFFATERGVPLAVLGLALFWLRLFDAVVDSVAGWAGDRWPHSRGGLIITGAALLACGGAALFAPPALPVLIWFSLAMALASLGHSLISVNLMTLGGLWRREPDQKSRISAAREGFGLVGLILAVVLPSALQQLIGRQAALLALAAVLAVALLIALPIFRGWLASVRLQIAVPPDARPDWHALMPFYAVAALVLLSAAFPAALILMLVRDVLGAEALAGAFLLTYFATALPGAAVAGWLAGCIGGVPVWSAALILSMAGFAFAMMLGPGDVAAFFAICLATGFCFGADLVLPPAILSDRIEATSTQAAATRAYAALGFLTKLALALAGAVALALLQLAGFRPAQVNDTHSLQALLLLYAALPLVLRGVAVTALIFLHRKGEI</sequence>
<keyword evidence="3" id="KW-1185">Reference proteome</keyword>